<evidence type="ECO:0000256" key="3">
    <source>
        <dbReference type="SAM" id="MobiDB-lite"/>
    </source>
</evidence>
<feature type="DNA-binding region" description="NDT80" evidence="2">
    <location>
        <begin position="101"/>
        <end position="339"/>
    </location>
</feature>
<sequence>MAELRAETQHGSLWSNYGNPVQMTGRFNPQDPSVSVAGAPASHLVRPRSHHTTAMDYPQYQPGRPGPDEAEPYDRYAHAASMSIPGINSLKRPYSQVDQAPYTEMVQDLRDDYKPPNHDQKLLSFKKVGDKHTIVDAKGRIHEMEIDAQLHGMFFLSEFPSGAAGDGNVLNAELTCYRRNLFQISGSLCFPQIPLSVLLDSGETSQIKNMEVSISAIESVDGHPVRLIVIPWKTPPPNSPEANQAPDQEPPTLPLIPPSDDDEETGVDHYAIYPIGWRRLQFRIATANNGRRKELQQHFVLHLKLHGTLANGQKLVLSELTTAPIVVRGRSPRNFQARKEIPLLGSSAGSRGQTLVETGHGIVAQAVILNKPPYDSRPRLSSLDVPRSAFTFTAPKQMPQSPMQMRSNSYPTTWNPPQVSMPHTPGSATYPTSTMAGDPYPKMPLSGAAGFTAEPQEMPMQATSLGPSVQLPLSASHDPHHQHHHHQQQHHHQPHHAHHVHHQQPPQPQPSIRTQYATYTSAPPHHLTLSAPSGPAGAPQQQQPSLTSPDASSLAVPRYIGDTNPRPSKSPRHASHQSITSSISNDTTSGGAGEYRYGPAPTTAPTSATSQPTQSGAAEGGAVSPHAAGHASLPPVGGPAPAAGQGAYPGDGTGQTSQTQQPGSGTPSSAAGREYFPNPAAVTQGWSTTAPTGAGGTDASGTNSAGADRPYGYPAAAAAAGAAGHATGVGHGGVGVGGVKQDVHHAAAGQGYGYGWNTA</sequence>
<dbReference type="Gene3D" id="2.60.40.1390">
    <property type="entry name" value="NDT80 DNA-binding domain"/>
    <property type="match status" value="1"/>
</dbReference>
<dbReference type="InterPro" id="IPR052605">
    <property type="entry name" value="Fungal_trans_regulator"/>
</dbReference>
<dbReference type="PANTHER" id="PTHR35144:SF4">
    <property type="entry name" value="TRANSCRIPTION FACTOR VIB-1"/>
    <property type="match status" value="1"/>
</dbReference>
<protein>
    <recommendedName>
        <fullName evidence="4">NDT80 domain-containing protein</fullName>
    </recommendedName>
</protein>
<dbReference type="GO" id="GO:0003700">
    <property type="term" value="F:DNA-binding transcription factor activity"/>
    <property type="evidence" value="ECO:0007669"/>
    <property type="project" value="UniProtKB-UniRule"/>
</dbReference>
<keyword evidence="6" id="KW-1185">Reference proteome</keyword>
<feature type="compositionally biased region" description="Polar residues" evidence="3">
    <location>
        <begin position="426"/>
        <end position="435"/>
    </location>
</feature>
<gene>
    <name evidence="5" type="ORF">C8A05DRAFT_14296</name>
</gene>
<reference evidence="5" key="1">
    <citation type="journal article" date="2023" name="Mol. Phylogenet. Evol.">
        <title>Genome-scale phylogeny and comparative genomics of the fungal order Sordariales.</title>
        <authorList>
            <person name="Hensen N."/>
            <person name="Bonometti L."/>
            <person name="Westerberg I."/>
            <person name="Brannstrom I.O."/>
            <person name="Guillou S."/>
            <person name="Cros-Aarteil S."/>
            <person name="Calhoun S."/>
            <person name="Haridas S."/>
            <person name="Kuo A."/>
            <person name="Mondo S."/>
            <person name="Pangilinan J."/>
            <person name="Riley R."/>
            <person name="LaButti K."/>
            <person name="Andreopoulos B."/>
            <person name="Lipzen A."/>
            <person name="Chen C."/>
            <person name="Yan M."/>
            <person name="Daum C."/>
            <person name="Ng V."/>
            <person name="Clum A."/>
            <person name="Steindorff A."/>
            <person name="Ohm R.A."/>
            <person name="Martin F."/>
            <person name="Silar P."/>
            <person name="Natvig D.O."/>
            <person name="Lalanne C."/>
            <person name="Gautier V."/>
            <person name="Ament-Velasquez S.L."/>
            <person name="Kruys A."/>
            <person name="Hutchinson M.I."/>
            <person name="Powell A.J."/>
            <person name="Barry K."/>
            <person name="Miller A.N."/>
            <person name="Grigoriev I.V."/>
            <person name="Debuchy R."/>
            <person name="Gladieux P."/>
            <person name="Hiltunen Thoren M."/>
            <person name="Johannesson H."/>
        </authorList>
    </citation>
    <scope>NUCLEOTIDE SEQUENCE</scope>
    <source>
        <strain evidence="5">CBS 103.79</strain>
    </source>
</reference>
<feature type="region of interest" description="Disordered" evidence="3">
    <location>
        <begin position="464"/>
        <end position="705"/>
    </location>
</feature>
<reference evidence="5" key="2">
    <citation type="submission" date="2023-05" db="EMBL/GenBank/DDBJ databases">
        <authorList>
            <consortium name="Lawrence Berkeley National Laboratory"/>
            <person name="Steindorff A."/>
            <person name="Hensen N."/>
            <person name="Bonometti L."/>
            <person name="Westerberg I."/>
            <person name="Brannstrom I.O."/>
            <person name="Guillou S."/>
            <person name="Cros-Aarteil S."/>
            <person name="Calhoun S."/>
            <person name="Haridas S."/>
            <person name="Kuo A."/>
            <person name="Mondo S."/>
            <person name="Pangilinan J."/>
            <person name="Riley R."/>
            <person name="Labutti K."/>
            <person name="Andreopoulos B."/>
            <person name="Lipzen A."/>
            <person name="Chen C."/>
            <person name="Yanf M."/>
            <person name="Daum C."/>
            <person name="Ng V."/>
            <person name="Clum A."/>
            <person name="Ohm R."/>
            <person name="Martin F."/>
            <person name="Silar P."/>
            <person name="Natvig D."/>
            <person name="Lalanne C."/>
            <person name="Gautier V."/>
            <person name="Ament-Velasquez S.L."/>
            <person name="Kruys A."/>
            <person name="Hutchinson M.I."/>
            <person name="Powell A.J."/>
            <person name="Barry K."/>
            <person name="Miller A.N."/>
            <person name="Grigoriev I.V."/>
            <person name="Debuchy R."/>
            <person name="Gladieux P."/>
            <person name="Thoren M.H."/>
            <person name="Johannesson H."/>
        </authorList>
    </citation>
    <scope>NUCLEOTIDE SEQUENCE</scope>
    <source>
        <strain evidence="5">CBS 103.79</strain>
    </source>
</reference>
<dbReference type="InterPro" id="IPR024061">
    <property type="entry name" value="NDT80_DNA-bd_dom"/>
</dbReference>
<keyword evidence="1 2" id="KW-0238">DNA-binding</keyword>
<dbReference type="PANTHER" id="PTHR35144">
    <property type="entry name" value="MEIOSIS-SPECIFIC TRANSCRIPTION FACTOR NDT80"/>
    <property type="match status" value="1"/>
</dbReference>
<feature type="region of interest" description="Disordered" evidence="3">
    <location>
        <begin position="23"/>
        <end position="72"/>
    </location>
</feature>
<evidence type="ECO:0000256" key="2">
    <source>
        <dbReference type="PROSITE-ProRule" id="PRU00850"/>
    </source>
</evidence>
<feature type="compositionally biased region" description="Polar residues" evidence="3">
    <location>
        <begin position="464"/>
        <end position="473"/>
    </location>
</feature>
<accession>A0AAN6RVL8</accession>
<dbReference type="InterPro" id="IPR037141">
    <property type="entry name" value="NDT80_DNA-bd_dom_sf"/>
</dbReference>
<dbReference type="InterPro" id="IPR008967">
    <property type="entry name" value="p53-like_TF_DNA-bd_sf"/>
</dbReference>
<dbReference type="GO" id="GO:0051321">
    <property type="term" value="P:meiotic cell cycle"/>
    <property type="evidence" value="ECO:0007669"/>
    <property type="project" value="TreeGrafter"/>
</dbReference>
<evidence type="ECO:0000259" key="4">
    <source>
        <dbReference type="PROSITE" id="PS51517"/>
    </source>
</evidence>
<dbReference type="GO" id="GO:0045944">
    <property type="term" value="P:positive regulation of transcription by RNA polymerase II"/>
    <property type="evidence" value="ECO:0007669"/>
    <property type="project" value="TreeGrafter"/>
</dbReference>
<organism evidence="5 6">
    <name type="scientific">Staphylotrichum tortipilum</name>
    <dbReference type="NCBI Taxonomy" id="2831512"/>
    <lineage>
        <taxon>Eukaryota</taxon>
        <taxon>Fungi</taxon>
        <taxon>Dikarya</taxon>
        <taxon>Ascomycota</taxon>
        <taxon>Pezizomycotina</taxon>
        <taxon>Sordariomycetes</taxon>
        <taxon>Sordariomycetidae</taxon>
        <taxon>Sordariales</taxon>
        <taxon>Chaetomiaceae</taxon>
        <taxon>Staphylotrichum</taxon>
    </lineage>
</organism>
<dbReference type="SUPFAM" id="SSF49417">
    <property type="entry name" value="p53-like transcription factors"/>
    <property type="match status" value="1"/>
</dbReference>
<feature type="compositionally biased region" description="Low complexity" evidence="3">
    <location>
        <begin position="598"/>
        <end position="617"/>
    </location>
</feature>
<dbReference type="PROSITE" id="PS51517">
    <property type="entry name" value="NDT80"/>
    <property type="match status" value="1"/>
</dbReference>
<feature type="compositionally biased region" description="Low complexity" evidence="3">
    <location>
        <begin position="578"/>
        <end position="589"/>
    </location>
</feature>
<feature type="compositionally biased region" description="Low complexity" evidence="3">
    <location>
        <begin position="530"/>
        <end position="545"/>
    </location>
</feature>
<feature type="compositionally biased region" description="Basic residues" evidence="3">
    <location>
        <begin position="480"/>
        <end position="502"/>
    </location>
</feature>
<feature type="domain" description="NDT80" evidence="4">
    <location>
        <begin position="101"/>
        <end position="339"/>
    </location>
</feature>
<dbReference type="GO" id="GO:0000228">
    <property type="term" value="C:nuclear chromosome"/>
    <property type="evidence" value="ECO:0007669"/>
    <property type="project" value="TreeGrafter"/>
</dbReference>
<feature type="region of interest" description="Disordered" evidence="3">
    <location>
        <begin position="233"/>
        <end position="261"/>
    </location>
</feature>
<comment type="caution">
    <text evidence="5">The sequence shown here is derived from an EMBL/GenBank/DDBJ whole genome shotgun (WGS) entry which is preliminary data.</text>
</comment>
<feature type="compositionally biased region" description="Polar residues" evidence="3">
    <location>
        <begin position="23"/>
        <end position="33"/>
    </location>
</feature>
<feature type="region of interest" description="Disordered" evidence="3">
    <location>
        <begin position="419"/>
        <end position="441"/>
    </location>
</feature>
<dbReference type="GO" id="GO:0003677">
    <property type="term" value="F:DNA binding"/>
    <property type="evidence" value="ECO:0007669"/>
    <property type="project" value="UniProtKB-KW"/>
</dbReference>
<feature type="compositionally biased region" description="Pro residues" evidence="3">
    <location>
        <begin position="248"/>
        <end position="257"/>
    </location>
</feature>
<feature type="compositionally biased region" description="Polar residues" evidence="3">
    <location>
        <begin position="511"/>
        <end position="521"/>
    </location>
</feature>
<evidence type="ECO:0000313" key="5">
    <source>
        <dbReference type="EMBL" id="KAK3903756.1"/>
    </source>
</evidence>
<evidence type="ECO:0000313" key="6">
    <source>
        <dbReference type="Proteomes" id="UP001303889"/>
    </source>
</evidence>
<dbReference type="AlphaFoldDB" id="A0AAN6RVL8"/>
<dbReference type="EMBL" id="MU855431">
    <property type="protein sequence ID" value="KAK3903756.1"/>
    <property type="molecule type" value="Genomic_DNA"/>
</dbReference>
<dbReference type="Pfam" id="PF05224">
    <property type="entry name" value="NDT80_PhoG"/>
    <property type="match status" value="1"/>
</dbReference>
<evidence type="ECO:0000256" key="1">
    <source>
        <dbReference type="ARBA" id="ARBA00023125"/>
    </source>
</evidence>
<feature type="compositionally biased region" description="Low complexity" evidence="3">
    <location>
        <begin position="654"/>
        <end position="669"/>
    </location>
</feature>
<proteinExistence type="predicted"/>
<dbReference type="Proteomes" id="UP001303889">
    <property type="component" value="Unassembled WGS sequence"/>
</dbReference>
<name>A0AAN6RVL8_9PEZI</name>
<feature type="compositionally biased region" description="Low complexity" evidence="3">
    <location>
        <begin position="631"/>
        <end position="646"/>
    </location>
</feature>